<dbReference type="SUPFAM" id="SSF82199">
    <property type="entry name" value="SET domain"/>
    <property type="match status" value="1"/>
</dbReference>
<name>A0A0D2A6C9_9PEZI</name>
<sequence>MEQDAADQDAAVGAGLETEQRRSIDALRTWFTANGGYLDPRLQLMYSPERGQHVVASSAIAASEDAPALLCKCPLSLSLSFLNVEAAPPAGVRPCAASSAVAHLVGRVERAALSCFLLCEQRLLGTRSFWAAYIACLPRESDMATPWWFADRDLLWLLGTNVHLSAEAERSGVEMRRGMWKAQWEEGVRVLKAAGVDVEEYTWELYLWAATIFSSRSFASRIFSPSVSEPSGQQSFPLLYPVVDSFNHRFGAKVLWNMDNGDFQMSVAEPAQAGEEVFNNYAPKGNEELLTGYGFCIPNNPCDEVAMRIGRPPDSVHTLLRSRYPERFASAEWADTDAVFFLRGSDHYSGGYQHAEPLLRGLPPELIGTLGAILDHSYRQQGVELEQHHLEPAAVDAILERLAAKHQGIRQWDDQLPAEPQNDRQRFAKMYRDGQLAIMEEIMAELQQYLDRF</sequence>
<dbReference type="InterPro" id="IPR050600">
    <property type="entry name" value="SETD3_SETD6_MTase"/>
</dbReference>
<dbReference type="CDD" id="cd19180">
    <property type="entry name" value="SET_SpSET10-like"/>
    <property type="match status" value="1"/>
</dbReference>
<dbReference type="OrthoDB" id="42889at2759"/>
<evidence type="ECO:0008006" key="3">
    <source>
        <dbReference type="Google" id="ProtNLM"/>
    </source>
</evidence>
<dbReference type="VEuPathDB" id="FungiDB:PV09_06610"/>
<dbReference type="STRING" id="253628.A0A0D2A6C9"/>
<dbReference type="GO" id="GO:0005634">
    <property type="term" value="C:nucleus"/>
    <property type="evidence" value="ECO:0007669"/>
    <property type="project" value="TreeGrafter"/>
</dbReference>
<dbReference type="PANTHER" id="PTHR13271">
    <property type="entry name" value="UNCHARACTERIZED PUTATIVE METHYLTRANSFERASE"/>
    <property type="match status" value="1"/>
</dbReference>
<dbReference type="Proteomes" id="UP000053259">
    <property type="component" value="Unassembled WGS sequence"/>
</dbReference>
<dbReference type="InParanoid" id="A0A0D2A6C9"/>
<evidence type="ECO:0000313" key="1">
    <source>
        <dbReference type="EMBL" id="KIW02120.1"/>
    </source>
</evidence>
<reference evidence="1 2" key="1">
    <citation type="submission" date="2015-01" db="EMBL/GenBank/DDBJ databases">
        <title>The Genome Sequence of Ochroconis gallopava CBS43764.</title>
        <authorList>
            <consortium name="The Broad Institute Genomics Platform"/>
            <person name="Cuomo C."/>
            <person name="de Hoog S."/>
            <person name="Gorbushina A."/>
            <person name="Stielow B."/>
            <person name="Teixiera M."/>
            <person name="Abouelleil A."/>
            <person name="Chapman S.B."/>
            <person name="Priest M."/>
            <person name="Young S.K."/>
            <person name="Wortman J."/>
            <person name="Nusbaum C."/>
            <person name="Birren B."/>
        </authorList>
    </citation>
    <scope>NUCLEOTIDE SEQUENCE [LARGE SCALE GENOMIC DNA]</scope>
    <source>
        <strain evidence="1 2">CBS 43764</strain>
    </source>
</reference>
<dbReference type="Gene3D" id="3.90.1410.10">
    <property type="entry name" value="set domain protein methyltransferase, domain 1"/>
    <property type="match status" value="1"/>
</dbReference>
<dbReference type="InterPro" id="IPR046341">
    <property type="entry name" value="SET_dom_sf"/>
</dbReference>
<dbReference type="AlphaFoldDB" id="A0A0D2A6C9"/>
<dbReference type="GeneID" id="27314583"/>
<organism evidence="1 2">
    <name type="scientific">Verruconis gallopava</name>
    <dbReference type="NCBI Taxonomy" id="253628"/>
    <lineage>
        <taxon>Eukaryota</taxon>
        <taxon>Fungi</taxon>
        <taxon>Dikarya</taxon>
        <taxon>Ascomycota</taxon>
        <taxon>Pezizomycotina</taxon>
        <taxon>Dothideomycetes</taxon>
        <taxon>Pleosporomycetidae</taxon>
        <taxon>Venturiales</taxon>
        <taxon>Sympoventuriaceae</taxon>
        <taxon>Verruconis</taxon>
    </lineage>
</organism>
<dbReference type="HOGENOM" id="CLU_030667_1_0_1"/>
<dbReference type="EMBL" id="KN847551">
    <property type="protein sequence ID" value="KIW02120.1"/>
    <property type="molecule type" value="Genomic_DNA"/>
</dbReference>
<gene>
    <name evidence="1" type="ORF">PV09_06610</name>
</gene>
<proteinExistence type="predicted"/>
<dbReference type="RefSeq" id="XP_016211989.1">
    <property type="nucleotide sequence ID" value="XM_016360277.1"/>
</dbReference>
<protein>
    <recommendedName>
        <fullName evidence="3">SET domain-containing protein</fullName>
    </recommendedName>
</protein>
<keyword evidence="2" id="KW-1185">Reference proteome</keyword>
<accession>A0A0D2A6C9</accession>
<dbReference type="PANTHER" id="PTHR13271:SF147">
    <property type="entry name" value="PROTEIN-LYSINE N-METHYLTRANSFERASE EFM1-RELATED"/>
    <property type="match status" value="1"/>
</dbReference>
<evidence type="ECO:0000313" key="2">
    <source>
        <dbReference type="Proteomes" id="UP000053259"/>
    </source>
</evidence>
<dbReference type="GO" id="GO:0016279">
    <property type="term" value="F:protein-lysine N-methyltransferase activity"/>
    <property type="evidence" value="ECO:0007669"/>
    <property type="project" value="InterPro"/>
</dbReference>
<dbReference type="InterPro" id="IPR044432">
    <property type="entry name" value="Set10/Efm1_SET"/>
</dbReference>